<evidence type="ECO:0000256" key="1">
    <source>
        <dbReference type="ARBA" id="ARBA00022884"/>
    </source>
</evidence>
<evidence type="ECO:0000259" key="4">
    <source>
        <dbReference type="PROSITE" id="PS50102"/>
    </source>
</evidence>
<protein>
    <submittedName>
        <fullName evidence="5">Nucleotide-binding, alpha-beta plait</fullName>
    </submittedName>
</protein>
<keyword evidence="1 2" id="KW-0694">RNA-binding</keyword>
<feature type="domain" description="RRM" evidence="4">
    <location>
        <begin position="215"/>
        <end position="292"/>
    </location>
</feature>
<evidence type="ECO:0000256" key="3">
    <source>
        <dbReference type="SAM" id="MobiDB-lite"/>
    </source>
</evidence>
<evidence type="ECO:0000313" key="6">
    <source>
        <dbReference type="Proteomes" id="UP000245207"/>
    </source>
</evidence>
<evidence type="ECO:0000313" key="5">
    <source>
        <dbReference type="EMBL" id="PWA36852.1"/>
    </source>
</evidence>
<dbReference type="Proteomes" id="UP000245207">
    <property type="component" value="Unassembled WGS sequence"/>
</dbReference>
<name>A0A2U1KJE4_ARTAN</name>
<dbReference type="PROSITE" id="PS50102">
    <property type="entry name" value="RRM"/>
    <property type="match status" value="3"/>
</dbReference>
<dbReference type="OrthoDB" id="410044at2759"/>
<organism evidence="5 6">
    <name type="scientific">Artemisia annua</name>
    <name type="common">Sweet wormwood</name>
    <dbReference type="NCBI Taxonomy" id="35608"/>
    <lineage>
        <taxon>Eukaryota</taxon>
        <taxon>Viridiplantae</taxon>
        <taxon>Streptophyta</taxon>
        <taxon>Embryophyta</taxon>
        <taxon>Tracheophyta</taxon>
        <taxon>Spermatophyta</taxon>
        <taxon>Magnoliopsida</taxon>
        <taxon>eudicotyledons</taxon>
        <taxon>Gunneridae</taxon>
        <taxon>Pentapetalae</taxon>
        <taxon>asterids</taxon>
        <taxon>campanulids</taxon>
        <taxon>Asterales</taxon>
        <taxon>Asteraceae</taxon>
        <taxon>Asteroideae</taxon>
        <taxon>Anthemideae</taxon>
        <taxon>Artemisiinae</taxon>
        <taxon>Artemisia</taxon>
    </lineage>
</organism>
<gene>
    <name evidence="5" type="ORF">CTI12_AA594140</name>
</gene>
<dbReference type="SMART" id="SM00360">
    <property type="entry name" value="RRM"/>
    <property type="match status" value="3"/>
</dbReference>
<accession>A0A2U1KJE4</accession>
<dbReference type="EMBL" id="PKPP01017571">
    <property type="protein sequence ID" value="PWA36852.1"/>
    <property type="molecule type" value="Genomic_DNA"/>
</dbReference>
<dbReference type="InterPro" id="IPR012677">
    <property type="entry name" value="Nucleotide-bd_a/b_plait_sf"/>
</dbReference>
<dbReference type="Pfam" id="PF00076">
    <property type="entry name" value="RRM_1"/>
    <property type="match status" value="3"/>
</dbReference>
<dbReference type="GO" id="GO:0003723">
    <property type="term" value="F:RNA binding"/>
    <property type="evidence" value="ECO:0007669"/>
    <property type="project" value="UniProtKB-UniRule"/>
</dbReference>
<dbReference type="STRING" id="35608.A0A2U1KJE4"/>
<dbReference type="PANTHER" id="PTHR48024:SF25">
    <property type="entry name" value="UBP1-ASSOCIATED PROTEIN 2C"/>
    <property type="match status" value="1"/>
</dbReference>
<evidence type="ECO:0000256" key="2">
    <source>
        <dbReference type="PROSITE-ProRule" id="PRU00176"/>
    </source>
</evidence>
<reference evidence="5 6" key="1">
    <citation type="journal article" date="2018" name="Mol. Plant">
        <title>The genome of Artemisia annua provides insight into the evolution of Asteraceae family and artemisinin biosynthesis.</title>
        <authorList>
            <person name="Shen Q."/>
            <person name="Zhang L."/>
            <person name="Liao Z."/>
            <person name="Wang S."/>
            <person name="Yan T."/>
            <person name="Shi P."/>
            <person name="Liu M."/>
            <person name="Fu X."/>
            <person name="Pan Q."/>
            <person name="Wang Y."/>
            <person name="Lv Z."/>
            <person name="Lu X."/>
            <person name="Zhang F."/>
            <person name="Jiang W."/>
            <person name="Ma Y."/>
            <person name="Chen M."/>
            <person name="Hao X."/>
            <person name="Li L."/>
            <person name="Tang Y."/>
            <person name="Lv G."/>
            <person name="Zhou Y."/>
            <person name="Sun X."/>
            <person name="Brodelius P.E."/>
            <person name="Rose J.K.C."/>
            <person name="Tang K."/>
        </authorList>
    </citation>
    <scope>NUCLEOTIDE SEQUENCE [LARGE SCALE GENOMIC DNA]</scope>
    <source>
        <strain evidence="6">cv. Huhao1</strain>
        <tissue evidence="5">Leaf</tissue>
    </source>
</reference>
<dbReference type="GO" id="GO:0005634">
    <property type="term" value="C:nucleus"/>
    <property type="evidence" value="ECO:0007669"/>
    <property type="project" value="TreeGrafter"/>
</dbReference>
<sequence length="678" mass="70588">MSSSMRLSNRCLQSIFWALLPLDQHFFVVAEYKKEQRMALKLMKLLYGRTRDPTARSTRQLGGRGRCTIDLPSNISQIRAGQYVKVTTDTVKSVTCTTCFDSASLNHPDVLDDVRALADIDITQRNIDVTQRRLYVVGLDLKTTSASLRSVFAPYGKLEQAMVIKNKATRKSNRYGLVIYKHVDSALLALKEPSKVIDGRMSFSMLANSTSVFARIVYVENVTSGMSAEKLLECFQEYGEVEEGPVGFDITMGEFKGFAFIIYKNVDGAKACLVDPVKCVDGRELPCKLAIEKKVKPGGRMSFSMLVNSTSVFARIVYVENVTSGMSAEKLLECFQEYGEVEEGPVGFDKTTGEFKGFAFIIYKNVDGAKACLVDPVKCVDGCELRCRLANDFGIQGYGGGGGLGLQEGPGGSFGYGVLGKGPPLGHSQYPLNLSSGGGSVMSSFGSSVGGMGLSTSGGLQPSSLRVDGGWFSSDSHLGGPGASYGGKGSGREAGLGLGFGPFGGRGSSYGGTESGGGTGLSTHGSQAPSSLGGDNGGRYGGSHFGSPGLRYGGTCRNGGVELGTRVGGAGPSYGGLGSGVAGLGSGFGGSDASFVRESSGGEVGLSASLGGPSACYGVSGSGRGVGLGGGFGVLGSSYGAGFNEPGARYGGMGNVRTGEDTYSARWIVIYETTVFSV</sequence>
<feature type="region of interest" description="Disordered" evidence="3">
    <location>
        <begin position="507"/>
        <end position="540"/>
    </location>
</feature>
<proteinExistence type="predicted"/>
<dbReference type="InterPro" id="IPR000504">
    <property type="entry name" value="RRM_dom"/>
</dbReference>
<feature type="domain" description="RRM" evidence="4">
    <location>
        <begin position="315"/>
        <end position="392"/>
    </location>
</feature>
<feature type="compositionally biased region" description="Gly residues" evidence="3">
    <location>
        <begin position="507"/>
        <end position="520"/>
    </location>
</feature>
<keyword evidence="6" id="KW-1185">Reference proteome</keyword>
<dbReference type="InterPro" id="IPR035979">
    <property type="entry name" value="RBD_domain_sf"/>
</dbReference>
<dbReference type="InterPro" id="IPR050886">
    <property type="entry name" value="RNA-binding_reg"/>
</dbReference>
<dbReference type="Gene3D" id="3.30.70.330">
    <property type="match status" value="3"/>
</dbReference>
<feature type="domain" description="RRM" evidence="4">
    <location>
        <begin position="132"/>
        <end position="224"/>
    </location>
</feature>
<dbReference type="AlphaFoldDB" id="A0A2U1KJE4"/>
<dbReference type="SUPFAM" id="SSF54928">
    <property type="entry name" value="RNA-binding domain, RBD"/>
    <property type="match status" value="3"/>
</dbReference>
<comment type="caution">
    <text evidence="5">The sequence shown here is derived from an EMBL/GenBank/DDBJ whole genome shotgun (WGS) entry which is preliminary data.</text>
</comment>
<dbReference type="PANTHER" id="PTHR48024">
    <property type="entry name" value="GEO13361P1-RELATED"/>
    <property type="match status" value="1"/>
</dbReference>